<dbReference type="RefSeq" id="WP_375556806.1">
    <property type="nucleotide sequence ID" value="NZ_JBBVGT010000002.1"/>
</dbReference>
<evidence type="ECO:0000256" key="1">
    <source>
        <dbReference type="ARBA" id="ARBA00023157"/>
    </source>
</evidence>
<dbReference type="Gene3D" id="2.60.120.1570">
    <property type="entry name" value="Peptide-N-glycosidase F, N-terminal domain"/>
    <property type="match status" value="1"/>
</dbReference>
<proteinExistence type="predicted"/>
<protein>
    <submittedName>
        <fullName evidence="4">GLPGLI family protein</fullName>
    </submittedName>
</protein>
<dbReference type="SMART" id="SM01290">
    <property type="entry name" value="N-glycanase_N"/>
    <property type="match status" value="1"/>
</dbReference>
<name>A0ABV5CD11_9SPHI</name>
<keyword evidence="1" id="KW-1015">Disulfide bond</keyword>
<accession>A0ABV5CD11</accession>
<dbReference type="InterPro" id="IPR014784">
    <property type="entry name" value="Cu2_ascorb_mOase-like_C"/>
</dbReference>
<dbReference type="Pfam" id="PF09112">
    <property type="entry name" value="N-glycanase_N"/>
    <property type="match status" value="1"/>
</dbReference>
<evidence type="ECO:0000259" key="3">
    <source>
        <dbReference type="SMART" id="SM01290"/>
    </source>
</evidence>
<keyword evidence="2" id="KW-0732">Signal</keyword>
<dbReference type="EMBL" id="JBBVGT010000002">
    <property type="protein sequence ID" value="MFB5945263.1"/>
    <property type="molecule type" value="Genomic_DNA"/>
</dbReference>
<feature type="domain" description="Peptide-N-glycosidase F N-terminal" evidence="3">
    <location>
        <begin position="207"/>
        <end position="384"/>
    </location>
</feature>
<dbReference type="InterPro" id="IPR015197">
    <property type="entry name" value="PngaseF_C"/>
</dbReference>
<evidence type="ECO:0000313" key="4">
    <source>
        <dbReference type="EMBL" id="MFB5945263.1"/>
    </source>
</evidence>
<dbReference type="Gene3D" id="2.60.120.230">
    <property type="match status" value="1"/>
</dbReference>
<dbReference type="InterPro" id="IPR005901">
    <property type="entry name" value="GLPGLI"/>
</dbReference>
<dbReference type="SUPFAM" id="SSF49742">
    <property type="entry name" value="PHM/PNGase F"/>
    <property type="match status" value="1"/>
</dbReference>
<sequence length="555" mass="61980">MRFFLLLLSFLVTFSVQSQNTDSVVKVSYYRSSNGKLLQNQDPIILYTSSSQTAIASEAIINGKGARPFERFFVDRANNSYIKQAFLQNGKQIVMSDPDLLSKHTFTITEEKKEILGYECTKAVTSVNSNTIELWFTNDLRVKGAPTELGQNLGLVLEMVRNGNYAVTAQEIEYIDKMPESLQLPNIENSVDDLSYKDLLWKSRFVNLSIFDNEQINFIADPKSDSVLRFANGTIILKKVKIPHIENGNSIFVELVEKSNGDAYDRTGTVFMIPTDNGISFLDGLKKGASALPIYENGNGKKYQGVVRTDQYTPLVELMRFFTPFGVKQFNHIQLKGKNWQDSVSYRHDVTEFAPLLTDREAWIGVFIGNYDGGGHIVSLDLTIHPGRPDDSQSQQIVPLFNTLNVMEMAGQEYATMFDVEKGLEVKFTLQKDMKNAKLRFITTGHGGWGNGDEFVPKENTIYLDGSEAFSFTPWRTDCGSYRLYNPASGNFSNGLSSSDLSRSNWCPGTLTSPIFINLGDLNAGEHTVRVQIPQGAPEGTSFSSWNVSGVLIGE</sequence>
<reference evidence="4 5" key="1">
    <citation type="submission" date="2024-04" db="EMBL/GenBank/DDBJ databases">
        <title>Albibacterium profundi sp. nov., isolated from sediment of the Challenger Deep of Mariana Trench.</title>
        <authorList>
            <person name="Wang Y."/>
        </authorList>
    </citation>
    <scope>NUCLEOTIDE SEQUENCE [LARGE SCALE GENOMIC DNA]</scope>
    <source>
        <strain evidence="4 5">RHL897</strain>
    </source>
</reference>
<feature type="signal peptide" evidence="2">
    <location>
        <begin position="1"/>
        <end position="18"/>
    </location>
</feature>
<dbReference type="InterPro" id="IPR015196">
    <property type="entry name" value="PngaseF_N"/>
</dbReference>
<dbReference type="Pfam" id="PF09113">
    <property type="entry name" value="N-glycanase_C"/>
    <property type="match status" value="1"/>
</dbReference>
<dbReference type="InterPro" id="IPR008977">
    <property type="entry name" value="PHM/PNGase_F_dom_sf"/>
</dbReference>
<dbReference type="NCBIfam" id="TIGR01200">
    <property type="entry name" value="GLPGLI"/>
    <property type="match status" value="1"/>
</dbReference>
<evidence type="ECO:0000256" key="2">
    <source>
        <dbReference type="SAM" id="SignalP"/>
    </source>
</evidence>
<dbReference type="Pfam" id="PF22252">
    <property type="entry name" value="PNGase_F-II_N"/>
    <property type="match status" value="1"/>
</dbReference>
<comment type="caution">
    <text evidence="4">The sequence shown here is derived from an EMBL/GenBank/DDBJ whole genome shotgun (WGS) entry which is preliminary data.</text>
</comment>
<organism evidence="4 5">
    <name type="scientific">Albibacterium profundi</name>
    <dbReference type="NCBI Taxonomy" id="3134906"/>
    <lineage>
        <taxon>Bacteria</taxon>
        <taxon>Pseudomonadati</taxon>
        <taxon>Bacteroidota</taxon>
        <taxon>Sphingobacteriia</taxon>
        <taxon>Sphingobacteriales</taxon>
        <taxon>Sphingobacteriaceae</taxon>
        <taxon>Albibacterium</taxon>
    </lineage>
</organism>
<feature type="chain" id="PRO_5045494288" evidence="2">
    <location>
        <begin position="19"/>
        <end position="555"/>
    </location>
</feature>
<dbReference type="Proteomes" id="UP001580928">
    <property type="component" value="Unassembled WGS sequence"/>
</dbReference>
<gene>
    <name evidence="4" type="ORF">WKR92_05435</name>
</gene>
<keyword evidence="5" id="KW-1185">Reference proteome</keyword>
<evidence type="ECO:0000313" key="5">
    <source>
        <dbReference type="Proteomes" id="UP001580928"/>
    </source>
</evidence>
<dbReference type="InterPro" id="IPR043022">
    <property type="entry name" value="PngaseF_N_sf"/>
</dbReference>